<proteinExistence type="predicted"/>
<keyword evidence="1 2" id="KW-0175">Coiled coil</keyword>
<gene>
    <name evidence="5" type="ORF">CASFOL_041433</name>
</gene>
<feature type="compositionally biased region" description="Polar residues" evidence="3">
    <location>
        <begin position="117"/>
        <end position="137"/>
    </location>
</feature>
<dbReference type="PROSITE" id="PS50076">
    <property type="entry name" value="DNAJ_2"/>
    <property type="match status" value="1"/>
</dbReference>
<dbReference type="PANTHER" id="PTHR23172:SF87">
    <property type="entry name" value="CHAPERONE DNAJ-DOMAIN SUPERFAMILY PROTEIN"/>
    <property type="match status" value="1"/>
</dbReference>
<name>A0ABD3BBB9_9LAMI</name>
<dbReference type="AlphaFoldDB" id="A0ABD3BBB9"/>
<evidence type="ECO:0000313" key="6">
    <source>
        <dbReference type="Proteomes" id="UP001632038"/>
    </source>
</evidence>
<evidence type="ECO:0000256" key="1">
    <source>
        <dbReference type="ARBA" id="ARBA00023054"/>
    </source>
</evidence>
<evidence type="ECO:0000259" key="4">
    <source>
        <dbReference type="PROSITE" id="PS50076"/>
    </source>
</evidence>
<dbReference type="PANTHER" id="PTHR23172">
    <property type="entry name" value="AUXILIN/CYCLIN G-ASSOCIATED KINASE-RELATED"/>
    <property type="match status" value="1"/>
</dbReference>
<feature type="domain" description="J" evidence="4">
    <location>
        <begin position="974"/>
        <end position="1038"/>
    </location>
</feature>
<organism evidence="5 6">
    <name type="scientific">Castilleja foliolosa</name>
    <dbReference type="NCBI Taxonomy" id="1961234"/>
    <lineage>
        <taxon>Eukaryota</taxon>
        <taxon>Viridiplantae</taxon>
        <taxon>Streptophyta</taxon>
        <taxon>Embryophyta</taxon>
        <taxon>Tracheophyta</taxon>
        <taxon>Spermatophyta</taxon>
        <taxon>Magnoliopsida</taxon>
        <taxon>eudicotyledons</taxon>
        <taxon>Gunneridae</taxon>
        <taxon>Pentapetalae</taxon>
        <taxon>asterids</taxon>
        <taxon>lamiids</taxon>
        <taxon>Lamiales</taxon>
        <taxon>Orobanchaceae</taxon>
        <taxon>Pedicularideae</taxon>
        <taxon>Castillejinae</taxon>
        <taxon>Castilleja</taxon>
    </lineage>
</organism>
<dbReference type="FunFam" id="1.10.287.110:FF:000009">
    <property type="entry name" value="Auxilin-related protein 1"/>
    <property type="match status" value="1"/>
</dbReference>
<feature type="compositionally biased region" description="Basic and acidic residues" evidence="3">
    <location>
        <begin position="143"/>
        <end position="160"/>
    </location>
</feature>
<dbReference type="SUPFAM" id="SSF46565">
    <property type="entry name" value="Chaperone J-domain"/>
    <property type="match status" value="1"/>
</dbReference>
<reference evidence="6" key="1">
    <citation type="journal article" date="2024" name="IScience">
        <title>Strigolactones Initiate the Formation of Haustorium-like Structures in Castilleja.</title>
        <authorList>
            <person name="Buerger M."/>
            <person name="Peterson D."/>
            <person name="Chory J."/>
        </authorList>
    </citation>
    <scope>NUCLEOTIDE SEQUENCE [LARGE SCALE GENOMIC DNA]</scope>
</reference>
<dbReference type="InterPro" id="IPR001623">
    <property type="entry name" value="DnaJ_domain"/>
</dbReference>
<sequence>MVMDNASHSLPIPKRSFNSNSNVAFSSHNKSVYDGVFGAGPPKLGLPTLAPRLEDYSEIFAGGLHASRAFSIPVLPVGEHDSSSIHFDGVSDYTEVFGDSGGRLAFASSFEDLVGQSTGGYDSSSDEPWSPAQSGSLSDEFDPVARSDESLRSSDGDAHQSSEATKQFNASDHKSSQSNIGTVLTGTTTKHVANCSALPGYTFSHYESPVSWDGEDDNYSVNVIDNLKGSTEEKQYTKCSANLAHNGLNAQRNDLNLLEKHGNSTSKPFMIVSDISLRTKPSQLPPPSRPPPALVVKKGDSDRSESKPKTSKSYAFERGSDDVSLTLSPEGRENVNKSVKVEHDSTKEGIEKKDIRSHSTVPVEEKMLESHGKGIFDKRTADNYDGAVAWREETGYFEVIEKNISKQSFYIVEDCDLHKMVPDNIQQFGESERLQADHTETVEVLSEAKGNLNELDDKPKVKAYPEGTDIDKRFIDAHITKQNSGKHKLNIVWEEGQSGLVDVERAETRDQKLACEVEKVNERLVKTDIQEHKLVHETDIDIERIGDASKAEDNSLRFKTASETEPIERNEYEKEVEWDMDSHVLIEEDRLKVLDEGCKIENNEGNGELKAEPNNNIYETGAGVHSQLVKGKSSGLSKSKNELQGGISHSVTIKNFESACLPDQATNLNICGSGKRVDVNGKKVEDASSVLKPSDDTLYSNKNTSSQKIERKDYNMKENLAAKGQNVGERIRREIELENEHIRKIKEEKEREREREKDRMAVDKAALEVRERSYGVAHDRTAVERATAEARQRMMAGARERLEKASMEAKLRAERAAVERATLEVRQRAAKKSMALHAASEAHDRVERSVPDRFPASFQYADMRQNSLPSDAHLQSAGISSSLRYSYSFGHAGADGESPQRCKARLERYRRTAERAANALAEKNRRDLLAQREREERNRVAEALDSEIKRWSSGKEANLRALLSTLQYILGPDSGWQPVPLTEVITTVAVRKAYRKATLCVHPDKLQQRGATIQQKYICEKVFDLLKEAWNKFNSEER</sequence>
<feature type="coiled-coil region" evidence="2">
    <location>
        <begin position="728"/>
        <end position="766"/>
    </location>
</feature>
<dbReference type="Gene3D" id="1.10.287.110">
    <property type="entry name" value="DnaJ domain"/>
    <property type="match status" value="1"/>
</dbReference>
<feature type="region of interest" description="Disordered" evidence="3">
    <location>
        <begin position="117"/>
        <end position="181"/>
    </location>
</feature>
<evidence type="ECO:0000256" key="3">
    <source>
        <dbReference type="SAM" id="MobiDB-lite"/>
    </source>
</evidence>
<dbReference type="Proteomes" id="UP001632038">
    <property type="component" value="Unassembled WGS sequence"/>
</dbReference>
<dbReference type="InterPro" id="IPR036869">
    <property type="entry name" value="J_dom_sf"/>
</dbReference>
<feature type="region of interest" description="Disordered" evidence="3">
    <location>
        <begin position="279"/>
        <end position="351"/>
    </location>
</feature>
<dbReference type="EMBL" id="JAVIJP010000103">
    <property type="protein sequence ID" value="KAL3614676.1"/>
    <property type="molecule type" value="Genomic_DNA"/>
</dbReference>
<evidence type="ECO:0000256" key="2">
    <source>
        <dbReference type="SAM" id="Coils"/>
    </source>
</evidence>
<protein>
    <recommendedName>
        <fullName evidence="4">J domain-containing protein</fullName>
    </recommendedName>
</protein>
<feature type="compositionally biased region" description="Pro residues" evidence="3">
    <location>
        <begin position="283"/>
        <end position="293"/>
    </location>
</feature>
<comment type="caution">
    <text evidence="5">The sequence shown here is derived from an EMBL/GenBank/DDBJ whole genome shotgun (WGS) entry which is preliminary data.</text>
</comment>
<accession>A0ABD3BBB9</accession>
<feature type="compositionally biased region" description="Basic and acidic residues" evidence="3">
    <location>
        <begin position="330"/>
        <end position="351"/>
    </location>
</feature>
<feature type="compositionally biased region" description="Polar residues" evidence="3">
    <location>
        <begin position="161"/>
        <end position="181"/>
    </location>
</feature>
<feature type="coiled-coil region" evidence="2">
    <location>
        <begin position="903"/>
        <end position="938"/>
    </location>
</feature>
<feature type="compositionally biased region" description="Basic and acidic residues" evidence="3">
    <location>
        <begin position="297"/>
        <end position="308"/>
    </location>
</feature>
<evidence type="ECO:0000313" key="5">
    <source>
        <dbReference type="EMBL" id="KAL3614676.1"/>
    </source>
</evidence>
<keyword evidence="6" id="KW-1185">Reference proteome</keyword>